<evidence type="ECO:0000259" key="1">
    <source>
        <dbReference type="PROSITE" id="PS50851"/>
    </source>
</evidence>
<dbReference type="SMART" id="SM00260">
    <property type="entry name" value="CheW"/>
    <property type="match status" value="1"/>
</dbReference>
<dbReference type="GO" id="GO:0007165">
    <property type="term" value="P:signal transduction"/>
    <property type="evidence" value="ECO:0007669"/>
    <property type="project" value="InterPro"/>
</dbReference>
<dbReference type="Gene3D" id="2.30.30.40">
    <property type="entry name" value="SH3 Domains"/>
    <property type="match status" value="1"/>
</dbReference>
<dbReference type="KEGG" id="rue:DT065_02595"/>
<protein>
    <submittedName>
        <fullName evidence="2">Chemotaxis protein CheW</fullName>
    </submittedName>
</protein>
<organism evidence="2 3">
    <name type="scientific">Salicibibacter kimchii</name>
    <dbReference type="NCBI Taxonomy" id="2099786"/>
    <lineage>
        <taxon>Bacteria</taxon>
        <taxon>Bacillati</taxon>
        <taxon>Bacillota</taxon>
        <taxon>Bacilli</taxon>
        <taxon>Bacillales</taxon>
        <taxon>Bacillaceae</taxon>
        <taxon>Salicibibacter</taxon>
    </lineage>
</organism>
<dbReference type="EMBL" id="CP031092">
    <property type="protein sequence ID" value="AXF55009.1"/>
    <property type="molecule type" value="Genomic_DNA"/>
</dbReference>
<dbReference type="PANTHER" id="PTHR47233">
    <property type="entry name" value="CHEMOTAXIS PROTEIN CHEV"/>
    <property type="match status" value="1"/>
</dbReference>
<dbReference type="GO" id="GO:0006935">
    <property type="term" value="P:chemotaxis"/>
    <property type="evidence" value="ECO:0007669"/>
    <property type="project" value="InterPro"/>
</dbReference>
<sequence length="182" mass="20584">MIEITRRGHRCQAFGLAATDMKEQPFVFSEAPVSQGTDQLEVILYEVDDVLFAIDILDVREIIQTSEVTESPNRHPHVDGVIQLREEWVPVVNLAKVLNLKAHPAAQENKFMLTEENQNKIAFHVQKVTKILHLRRTDVEKPDALSKGLESNVSGVLRIDGRIAFMLDQEKIITDILSGSFE</sequence>
<dbReference type="PROSITE" id="PS50851">
    <property type="entry name" value="CHEW"/>
    <property type="match status" value="1"/>
</dbReference>
<dbReference type="InterPro" id="IPR036061">
    <property type="entry name" value="CheW-like_dom_sf"/>
</dbReference>
<keyword evidence="3" id="KW-1185">Reference proteome</keyword>
<evidence type="ECO:0000313" key="2">
    <source>
        <dbReference type="EMBL" id="AXF55009.1"/>
    </source>
</evidence>
<proteinExistence type="predicted"/>
<dbReference type="Pfam" id="PF01584">
    <property type="entry name" value="CheW"/>
    <property type="match status" value="1"/>
</dbReference>
<dbReference type="PANTHER" id="PTHR47233:SF3">
    <property type="entry name" value="CHEMOTAXIS PROTEIN CHEV"/>
    <property type="match status" value="1"/>
</dbReference>
<dbReference type="AlphaFoldDB" id="A0A345BVM8"/>
<dbReference type="Proteomes" id="UP000252100">
    <property type="component" value="Chromosome"/>
</dbReference>
<reference evidence="2 3" key="1">
    <citation type="journal article" date="2018" name="J. Microbiol.">
        <title>Salicibibacter kimchii gen. nov., sp. nov., a moderately halophilic and alkalitolerant bacterium in the family Bacillaceae, isolated from kimchi.</title>
        <authorList>
            <person name="Jang J.Y."/>
            <person name="Oh Y.J."/>
            <person name="Lim S.K."/>
            <person name="Park H.K."/>
            <person name="Lee C."/>
            <person name="Kim J.Y."/>
            <person name="Lee M.A."/>
            <person name="Choi H.J."/>
        </authorList>
    </citation>
    <scope>NUCLEOTIDE SEQUENCE [LARGE SCALE GENOMIC DNA]</scope>
    <source>
        <strain evidence="2 3">NKC1-1</strain>
    </source>
</reference>
<accession>A0A345BVM8</accession>
<dbReference type="InterPro" id="IPR002545">
    <property type="entry name" value="CheW-lke_dom"/>
</dbReference>
<evidence type="ECO:0000313" key="3">
    <source>
        <dbReference type="Proteomes" id="UP000252100"/>
    </source>
</evidence>
<dbReference type="SUPFAM" id="SSF50341">
    <property type="entry name" value="CheW-like"/>
    <property type="match status" value="1"/>
</dbReference>
<name>A0A345BVM8_9BACI</name>
<gene>
    <name evidence="2" type="ORF">DT065_02595</name>
</gene>
<dbReference type="Gene3D" id="2.40.50.180">
    <property type="entry name" value="CheA-289, Domain 4"/>
    <property type="match status" value="1"/>
</dbReference>
<feature type="domain" description="CheW-like" evidence="1">
    <location>
        <begin position="39"/>
        <end position="178"/>
    </location>
</feature>